<evidence type="ECO:0000256" key="2">
    <source>
        <dbReference type="ARBA" id="ARBA00022553"/>
    </source>
</evidence>
<comment type="function">
    <text evidence="7">May play the central regulatory role in sporulation. It may be an element of the effector pathway responsible for the activation of sporulation genes in response to nutritional stress. Spo0A may act in concert with spo0H (a sigma factor) to control the expression of some genes that are critical to the sporulation process.</text>
</comment>
<dbReference type="GO" id="GO:0032993">
    <property type="term" value="C:protein-DNA complex"/>
    <property type="evidence" value="ECO:0007669"/>
    <property type="project" value="TreeGrafter"/>
</dbReference>
<dbReference type="GO" id="GO:0005829">
    <property type="term" value="C:cytosol"/>
    <property type="evidence" value="ECO:0007669"/>
    <property type="project" value="TreeGrafter"/>
</dbReference>
<evidence type="ECO:0000256" key="7">
    <source>
        <dbReference type="ARBA" id="ARBA00024867"/>
    </source>
</evidence>
<evidence type="ECO:0000256" key="3">
    <source>
        <dbReference type="ARBA" id="ARBA00023012"/>
    </source>
</evidence>
<dbReference type="PANTHER" id="PTHR48111">
    <property type="entry name" value="REGULATOR OF RPOS"/>
    <property type="match status" value="1"/>
</dbReference>
<proteinExistence type="predicted"/>
<feature type="domain" description="Response regulatory" evidence="10">
    <location>
        <begin position="4"/>
        <end position="117"/>
    </location>
</feature>
<evidence type="ECO:0000313" key="12">
    <source>
        <dbReference type="EMBL" id="MCM1991564.1"/>
    </source>
</evidence>
<dbReference type="PANTHER" id="PTHR48111:SF54">
    <property type="entry name" value="STAGE 0 SPORULATION PROTEIN A HOMOLOG"/>
    <property type="match status" value="1"/>
</dbReference>
<sequence length="232" mass="26528">MKNKILILEDEFSIRSFMKLKLKSLGYDVIDFDNSRDALSFCDEGVDVALLDVMLPDIDGFEVCRRMKVSFPDMGIIMITAKGSQEDIVTGLNSGADDYIVKPFGAMELEARIASVLRRVERIKHPEKKEKSIEKVGIFTVDNLKKIVTKNDEVIGLTPTEFLMLKALIENKNSTLDRNELLDIVWGEDYVGDSKVVEVNIRRIRQKIEENPSKPEYIKTIRGYGYMWSHES</sequence>
<evidence type="ECO:0000259" key="11">
    <source>
        <dbReference type="PROSITE" id="PS51755"/>
    </source>
</evidence>
<evidence type="ECO:0000256" key="1">
    <source>
        <dbReference type="ARBA" id="ARBA00018672"/>
    </source>
</evidence>
<keyword evidence="3" id="KW-0902">Two-component regulatory system</keyword>
<dbReference type="Gene3D" id="6.10.250.690">
    <property type="match status" value="1"/>
</dbReference>
<name>A0A9J6P5P7_9CLOT</name>
<dbReference type="PROSITE" id="PS51755">
    <property type="entry name" value="OMPR_PHOB"/>
    <property type="match status" value="1"/>
</dbReference>
<dbReference type="Pfam" id="PF00072">
    <property type="entry name" value="Response_reg"/>
    <property type="match status" value="1"/>
</dbReference>
<dbReference type="PROSITE" id="PS50110">
    <property type="entry name" value="RESPONSE_REGULATORY"/>
    <property type="match status" value="1"/>
</dbReference>
<feature type="domain" description="OmpR/PhoB-type" evidence="11">
    <location>
        <begin position="131"/>
        <end position="230"/>
    </location>
</feature>
<keyword evidence="2 8" id="KW-0597">Phosphoprotein</keyword>
<dbReference type="SMART" id="SM00862">
    <property type="entry name" value="Trans_reg_C"/>
    <property type="match status" value="1"/>
</dbReference>
<keyword evidence="6" id="KW-0804">Transcription</keyword>
<dbReference type="InterPro" id="IPR011006">
    <property type="entry name" value="CheY-like_superfamily"/>
</dbReference>
<dbReference type="InterPro" id="IPR036388">
    <property type="entry name" value="WH-like_DNA-bd_sf"/>
</dbReference>
<gene>
    <name evidence="12" type="ORF">KDK92_17655</name>
</gene>
<evidence type="ECO:0000256" key="9">
    <source>
        <dbReference type="PROSITE-ProRule" id="PRU01091"/>
    </source>
</evidence>
<dbReference type="AlphaFoldDB" id="A0A9J6P5P7"/>
<organism evidence="12 13">
    <name type="scientific">Oceanirhabdus seepicola</name>
    <dbReference type="NCBI Taxonomy" id="2828781"/>
    <lineage>
        <taxon>Bacteria</taxon>
        <taxon>Bacillati</taxon>
        <taxon>Bacillota</taxon>
        <taxon>Clostridia</taxon>
        <taxon>Eubacteriales</taxon>
        <taxon>Clostridiaceae</taxon>
        <taxon>Oceanirhabdus</taxon>
    </lineage>
</organism>
<dbReference type="Proteomes" id="UP001056429">
    <property type="component" value="Unassembled WGS sequence"/>
</dbReference>
<evidence type="ECO:0000256" key="8">
    <source>
        <dbReference type="PROSITE-ProRule" id="PRU00169"/>
    </source>
</evidence>
<dbReference type="SUPFAM" id="SSF52172">
    <property type="entry name" value="CheY-like"/>
    <property type="match status" value="1"/>
</dbReference>
<feature type="modified residue" description="4-aspartylphosphate" evidence="8">
    <location>
        <position position="52"/>
    </location>
</feature>
<keyword evidence="4" id="KW-0805">Transcription regulation</keyword>
<evidence type="ECO:0000256" key="5">
    <source>
        <dbReference type="ARBA" id="ARBA00023125"/>
    </source>
</evidence>
<keyword evidence="5 9" id="KW-0238">DNA-binding</keyword>
<keyword evidence="13" id="KW-1185">Reference proteome</keyword>
<feature type="DNA-binding region" description="OmpR/PhoB-type" evidence="9">
    <location>
        <begin position="131"/>
        <end position="230"/>
    </location>
</feature>
<dbReference type="InterPro" id="IPR039420">
    <property type="entry name" value="WalR-like"/>
</dbReference>
<dbReference type="FunFam" id="1.10.10.10:FF:000018">
    <property type="entry name" value="DNA-binding response regulator ResD"/>
    <property type="match status" value="1"/>
</dbReference>
<dbReference type="CDD" id="cd17574">
    <property type="entry name" value="REC_OmpR"/>
    <property type="match status" value="1"/>
</dbReference>
<reference evidence="12" key="2">
    <citation type="submission" date="2021-04" db="EMBL/GenBank/DDBJ databases">
        <authorList>
            <person name="Dong X."/>
        </authorList>
    </citation>
    <scope>NUCLEOTIDE SEQUENCE</scope>
    <source>
        <strain evidence="12">ZWT</strain>
    </source>
</reference>
<dbReference type="InterPro" id="IPR001867">
    <property type="entry name" value="OmpR/PhoB-type_DNA-bd"/>
</dbReference>
<evidence type="ECO:0000256" key="4">
    <source>
        <dbReference type="ARBA" id="ARBA00023015"/>
    </source>
</evidence>
<evidence type="ECO:0000259" key="10">
    <source>
        <dbReference type="PROSITE" id="PS50110"/>
    </source>
</evidence>
<comment type="caution">
    <text evidence="12">The sequence shown here is derived from an EMBL/GenBank/DDBJ whole genome shotgun (WGS) entry which is preliminary data.</text>
</comment>
<protein>
    <recommendedName>
        <fullName evidence="1">Stage 0 sporulation protein A homolog</fullName>
    </recommendedName>
</protein>
<dbReference type="Gene3D" id="1.10.10.10">
    <property type="entry name" value="Winged helix-like DNA-binding domain superfamily/Winged helix DNA-binding domain"/>
    <property type="match status" value="1"/>
</dbReference>
<dbReference type="EMBL" id="JAGSOJ010000004">
    <property type="protein sequence ID" value="MCM1991564.1"/>
    <property type="molecule type" value="Genomic_DNA"/>
</dbReference>
<dbReference type="Gene3D" id="3.40.50.2300">
    <property type="match status" value="1"/>
</dbReference>
<dbReference type="SMART" id="SM00448">
    <property type="entry name" value="REC"/>
    <property type="match status" value="1"/>
</dbReference>
<accession>A0A9J6P5P7</accession>
<reference evidence="12" key="1">
    <citation type="journal article" date="2021" name="mSystems">
        <title>Bacteria and Archaea Synergistically Convert Glycine Betaine to Biogenic Methane in the Formosa Cold Seep of the South China Sea.</title>
        <authorList>
            <person name="Li L."/>
            <person name="Zhang W."/>
            <person name="Zhang S."/>
            <person name="Song L."/>
            <person name="Sun Q."/>
            <person name="Zhang H."/>
            <person name="Xiang H."/>
            <person name="Dong X."/>
        </authorList>
    </citation>
    <scope>NUCLEOTIDE SEQUENCE</scope>
    <source>
        <strain evidence="12">ZWT</strain>
    </source>
</reference>
<evidence type="ECO:0000256" key="6">
    <source>
        <dbReference type="ARBA" id="ARBA00023163"/>
    </source>
</evidence>
<dbReference type="GO" id="GO:0000976">
    <property type="term" value="F:transcription cis-regulatory region binding"/>
    <property type="evidence" value="ECO:0007669"/>
    <property type="project" value="TreeGrafter"/>
</dbReference>
<evidence type="ECO:0000313" key="13">
    <source>
        <dbReference type="Proteomes" id="UP001056429"/>
    </source>
</evidence>
<dbReference type="CDD" id="cd00383">
    <property type="entry name" value="trans_reg_C"/>
    <property type="match status" value="1"/>
</dbReference>
<dbReference type="Pfam" id="PF00486">
    <property type="entry name" value="Trans_reg_C"/>
    <property type="match status" value="1"/>
</dbReference>
<dbReference type="InterPro" id="IPR001789">
    <property type="entry name" value="Sig_transdc_resp-reg_receiver"/>
</dbReference>
<dbReference type="GO" id="GO:0006355">
    <property type="term" value="P:regulation of DNA-templated transcription"/>
    <property type="evidence" value="ECO:0007669"/>
    <property type="project" value="InterPro"/>
</dbReference>
<dbReference type="RefSeq" id="WP_250860695.1">
    <property type="nucleotide sequence ID" value="NZ_JAGSOJ010000004.1"/>
</dbReference>
<dbReference type="GO" id="GO:0000156">
    <property type="term" value="F:phosphorelay response regulator activity"/>
    <property type="evidence" value="ECO:0007669"/>
    <property type="project" value="TreeGrafter"/>
</dbReference>